<proteinExistence type="predicted"/>
<dbReference type="Proteomes" id="UP000438196">
    <property type="component" value="Unassembled WGS sequence"/>
</dbReference>
<dbReference type="AlphaFoldDB" id="A0A6I3WLR5"/>
<name>A0A6I3WLR5_9PSED</name>
<protein>
    <submittedName>
        <fullName evidence="1">Uncharacterized protein</fullName>
    </submittedName>
</protein>
<accession>A0A6I3WLR5</accession>
<reference evidence="1 2" key="1">
    <citation type="submission" date="2019-11" db="EMBL/GenBank/DDBJ databases">
        <title>Pseudomonas karstica sp. nov. and Pseudomonas spelaei sp. nov. from karst caves.</title>
        <authorList>
            <person name="Zeman M."/>
        </authorList>
    </citation>
    <scope>NUCLEOTIDE SEQUENCE [LARGE SCALE GENOMIC DNA]</scope>
    <source>
        <strain evidence="1 2">CCM 7893</strain>
    </source>
</reference>
<dbReference type="EMBL" id="WNNK01000023">
    <property type="protein sequence ID" value="MUF07266.1"/>
    <property type="molecule type" value="Genomic_DNA"/>
</dbReference>
<gene>
    <name evidence="1" type="ORF">GNF76_23210</name>
</gene>
<organism evidence="1 2">
    <name type="scientific">Pseudomonas spelaei</name>
    <dbReference type="NCBI Taxonomy" id="1055469"/>
    <lineage>
        <taxon>Bacteria</taxon>
        <taxon>Pseudomonadati</taxon>
        <taxon>Pseudomonadota</taxon>
        <taxon>Gammaproteobacteria</taxon>
        <taxon>Pseudomonadales</taxon>
        <taxon>Pseudomonadaceae</taxon>
        <taxon>Pseudomonas</taxon>
    </lineage>
</organism>
<evidence type="ECO:0000313" key="2">
    <source>
        <dbReference type="Proteomes" id="UP000438196"/>
    </source>
</evidence>
<evidence type="ECO:0000313" key="1">
    <source>
        <dbReference type="EMBL" id="MUF07266.1"/>
    </source>
</evidence>
<dbReference type="RefSeq" id="WP_155585417.1">
    <property type="nucleotide sequence ID" value="NZ_JBHSTH010000037.1"/>
</dbReference>
<dbReference type="OrthoDB" id="7025467at2"/>
<sequence>MTDSRHTQDPTDDVLIQHFRQHASGEPPASLDAFILATAHREVPVPKPSLLQRWLQACQRPRWQMAFATVAGVALMIGLVVRSPVPDTELSAPALRDHSANFRELARPVLYAPAPAPAAPAAPAGFAMAPQADSAPVQAEAAGAMADAPMAKMSKRMAVKPQSLEQGLEEIVRLRQAGEARVADEKLLALYKRFPQEDLPARLEALQKQ</sequence>
<keyword evidence="2" id="KW-1185">Reference proteome</keyword>
<comment type="caution">
    <text evidence="1">The sequence shown here is derived from an EMBL/GenBank/DDBJ whole genome shotgun (WGS) entry which is preliminary data.</text>
</comment>